<evidence type="ECO:0000313" key="3">
    <source>
        <dbReference type="Proteomes" id="UP000198744"/>
    </source>
</evidence>
<proteinExistence type="predicted"/>
<evidence type="ECO:0000256" key="1">
    <source>
        <dbReference type="SAM" id="MobiDB-lite"/>
    </source>
</evidence>
<feature type="compositionally biased region" description="Basic and acidic residues" evidence="1">
    <location>
        <begin position="158"/>
        <end position="185"/>
    </location>
</feature>
<accession>A0A1H8AHC8</accession>
<reference evidence="2 3" key="1">
    <citation type="submission" date="2016-10" db="EMBL/GenBank/DDBJ databases">
        <authorList>
            <person name="de Groot N.N."/>
        </authorList>
    </citation>
    <scope>NUCLEOTIDE SEQUENCE [LARGE SCALE GENOMIC DNA]</scope>
    <source>
        <strain evidence="2 3">DSM 8423</strain>
    </source>
</reference>
<dbReference type="RefSeq" id="WP_093884642.1">
    <property type="nucleotide sequence ID" value="NZ_FOBS01000036.1"/>
</dbReference>
<keyword evidence="3" id="KW-1185">Reference proteome</keyword>
<feature type="region of interest" description="Disordered" evidence="1">
    <location>
        <begin position="113"/>
        <end position="185"/>
    </location>
</feature>
<dbReference type="OrthoDB" id="5516374at2"/>
<dbReference type="EMBL" id="FOBS01000036">
    <property type="protein sequence ID" value="SEM70021.1"/>
    <property type="molecule type" value="Genomic_DNA"/>
</dbReference>
<organism evidence="2 3">
    <name type="scientific">Syntrophus gentianae</name>
    <dbReference type="NCBI Taxonomy" id="43775"/>
    <lineage>
        <taxon>Bacteria</taxon>
        <taxon>Pseudomonadati</taxon>
        <taxon>Thermodesulfobacteriota</taxon>
        <taxon>Syntrophia</taxon>
        <taxon>Syntrophales</taxon>
        <taxon>Syntrophaceae</taxon>
        <taxon>Syntrophus</taxon>
    </lineage>
</organism>
<protein>
    <submittedName>
        <fullName evidence="2">Uncharacterized protein</fullName>
    </submittedName>
</protein>
<sequence>MNSWFRVFAGLFLFSVLWGCLNVETTVRIKPDGSGTLEQRVLMNPQVSQLMNQGTGSNKDRPLDLLDEEKLKRDAEKMGTGVRLVSAERVTADEGNGYRALYAFDDVNTLKIRQNPDEPPLSGSGLSNSDAEEKPFPEKITFSFRKGTPSSLTIRLPKPQEKQQTQEKEKSAEKPSPKPENPEEALKDAEMVKSLFHGMRMVFTVEIQGTVLTTNATYREGSRITLMEMDFDKLTSDIDQFRNLVKANPHKPGEIGDLLRTFPGIKAELQETVTVEFQ</sequence>
<dbReference type="AlphaFoldDB" id="A0A1H8AHC8"/>
<name>A0A1H8AHC8_9BACT</name>
<gene>
    <name evidence="2" type="ORF">SAMN04489760_1362</name>
</gene>
<evidence type="ECO:0000313" key="2">
    <source>
        <dbReference type="EMBL" id="SEM70021.1"/>
    </source>
</evidence>
<dbReference type="Proteomes" id="UP000198744">
    <property type="component" value="Unassembled WGS sequence"/>
</dbReference>